<dbReference type="Proteomes" id="UP000239322">
    <property type="component" value="Unassembled WGS sequence"/>
</dbReference>
<comment type="caution">
    <text evidence="2">The sequence shown here is derived from an EMBL/GenBank/DDBJ whole genome shotgun (WGS) entry which is preliminary data.</text>
</comment>
<dbReference type="RefSeq" id="WP_105870203.1">
    <property type="nucleotide sequence ID" value="NZ_PVLV01000298.1"/>
</dbReference>
<accession>A0A2S9PTA1</accession>
<dbReference type="EMBL" id="PVLV01000298">
    <property type="protein sequence ID" value="PRH77567.1"/>
    <property type="molecule type" value="Genomic_DNA"/>
</dbReference>
<dbReference type="PANTHER" id="PTHR47756">
    <property type="entry name" value="BLL6612 PROTEIN-RELATED"/>
    <property type="match status" value="1"/>
</dbReference>
<organism evidence="2 3">
    <name type="scientific">Streptomyces solincola</name>
    <dbReference type="NCBI Taxonomy" id="2100817"/>
    <lineage>
        <taxon>Bacteria</taxon>
        <taxon>Bacillati</taxon>
        <taxon>Actinomycetota</taxon>
        <taxon>Actinomycetes</taxon>
        <taxon>Kitasatosporales</taxon>
        <taxon>Streptomycetaceae</taxon>
        <taxon>Streptomyces</taxon>
    </lineage>
</organism>
<protein>
    <submittedName>
        <fullName evidence="2">Uncharacterized protein</fullName>
    </submittedName>
</protein>
<dbReference type="PANTHER" id="PTHR47756:SF2">
    <property type="entry name" value="BLL6612 PROTEIN"/>
    <property type="match status" value="1"/>
</dbReference>
<evidence type="ECO:0000313" key="3">
    <source>
        <dbReference type="Proteomes" id="UP000239322"/>
    </source>
</evidence>
<dbReference type="OrthoDB" id="9780299at2"/>
<dbReference type="AlphaFoldDB" id="A0A2S9PTA1"/>
<reference evidence="2 3" key="1">
    <citation type="submission" date="2018-03" db="EMBL/GenBank/DDBJ databases">
        <title>Novel Streptomyces sp. from soil.</title>
        <authorList>
            <person name="Tan G.Y.A."/>
            <person name="Lee Z.Y."/>
        </authorList>
    </citation>
    <scope>NUCLEOTIDE SEQUENCE [LARGE SCALE GENOMIC DNA]</scope>
    <source>
        <strain evidence="2 3">ST5x</strain>
    </source>
</reference>
<evidence type="ECO:0000313" key="2">
    <source>
        <dbReference type="EMBL" id="PRH77567.1"/>
    </source>
</evidence>
<gene>
    <name evidence="2" type="ORF">C6N75_19515</name>
</gene>
<evidence type="ECO:0000256" key="1">
    <source>
        <dbReference type="SAM" id="MobiDB-lite"/>
    </source>
</evidence>
<proteinExistence type="predicted"/>
<feature type="region of interest" description="Disordered" evidence="1">
    <location>
        <begin position="100"/>
        <end position="134"/>
    </location>
</feature>
<keyword evidence="3" id="KW-1185">Reference proteome</keyword>
<sequence length="134" mass="13898">MVCGAEPHAAMGQATGAVAAPHDEPADTAHTYRSRTAALFDVRLALTPSPAVAPERAVAVAFRNGPAAGPALPDALAGGERLAAHHPYHAARAELLHRLGRRPGAADAHRRAPDLAGTPSERGHLRRRLAEVAP</sequence>
<name>A0A2S9PTA1_9ACTN</name>